<organism evidence="2 3">
    <name type="scientific">Hungatella hathewayi</name>
    <dbReference type="NCBI Taxonomy" id="154046"/>
    <lineage>
        <taxon>Bacteria</taxon>
        <taxon>Bacillati</taxon>
        <taxon>Bacillota</taxon>
        <taxon>Clostridia</taxon>
        <taxon>Lachnospirales</taxon>
        <taxon>Lachnospiraceae</taxon>
        <taxon>Hungatella</taxon>
    </lineage>
</organism>
<dbReference type="Pfam" id="PF01882">
    <property type="entry name" value="DUF58"/>
    <property type="match status" value="1"/>
</dbReference>
<evidence type="ECO:0000313" key="3">
    <source>
        <dbReference type="Proteomes" id="UP000095651"/>
    </source>
</evidence>
<reference evidence="2 3" key="1">
    <citation type="submission" date="2015-09" db="EMBL/GenBank/DDBJ databases">
        <authorList>
            <consortium name="Pathogen Informatics"/>
        </authorList>
    </citation>
    <scope>NUCLEOTIDE SEQUENCE [LARGE SCALE GENOMIC DNA]</scope>
    <source>
        <strain evidence="2 3">2789STDY5608850</strain>
    </source>
</reference>
<dbReference type="RefSeq" id="WP_055652721.1">
    <property type="nucleotide sequence ID" value="NZ_CABIXC010000001.1"/>
</dbReference>
<dbReference type="AlphaFoldDB" id="A0A173X5X5"/>
<dbReference type="Proteomes" id="UP000095651">
    <property type="component" value="Unassembled WGS sequence"/>
</dbReference>
<accession>A0A173X5X5</accession>
<dbReference type="InterPro" id="IPR002881">
    <property type="entry name" value="DUF58"/>
</dbReference>
<proteinExistence type="predicted"/>
<gene>
    <name evidence="2" type="ORF">ERS852407_00292</name>
</gene>
<dbReference type="EMBL" id="CYZE01000001">
    <property type="protein sequence ID" value="CUN47014.1"/>
    <property type="molecule type" value="Genomic_DNA"/>
</dbReference>
<name>A0A173X5X5_9FIRM</name>
<evidence type="ECO:0000259" key="1">
    <source>
        <dbReference type="Pfam" id="PF01882"/>
    </source>
</evidence>
<sequence length="377" mass="42624">MELILMALGACFLYVLQRVLYERFWKKGLTADAAFQGNPAVCGGEAYLLETVVNAKFLPLSILRVKFRIGRELEFVTGENSAVSDYTYRNDVFSVFPYQKITRKLRFHCRKRGYYEIKSLDLVSHDLFFSGHFIETLSLDSHLYVYPAAADCGRLNVPFQKMMGTCLSRSRLVTDPFELKGIREYQTYDSMRSVNWKATARTGALKVNVHESTASQNIFLFLNMDSDYPWASEALREEAISICGSFIDAFVTAGIPTGFFSNGIDAAAEEPSFVPAGAGAGHVTRCMEALSRLRYDISLTPFETLMREGSLEKKAEDCLYIMISSCKRPELQTAYQEFCRYSPGSLWIAPLRPEDEAVFSLCPAALTMKWEVPYDKI</sequence>
<feature type="domain" description="DUF58" evidence="1">
    <location>
        <begin position="182"/>
        <end position="291"/>
    </location>
</feature>
<evidence type="ECO:0000313" key="2">
    <source>
        <dbReference type="EMBL" id="CUN47014.1"/>
    </source>
</evidence>
<dbReference type="PANTHER" id="PTHR34351">
    <property type="entry name" value="SLR1927 PROTEIN-RELATED"/>
    <property type="match status" value="1"/>
</dbReference>
<protein>
    <submittedName>
        <fullName evidence="2">Uncharacterized conserved protein (Some members contain a von Willebrand factor type A (VWA) domain)</fullName>
    </submittedName>
</protein>
<dbReference type="PANTHER" id="PTHR34351:SF2">
    <property type="entry name" value="DUF58 DOMAIN-CONTAINING PROTEIN"/>
    <property type="match status" value="1"/>
</dbReference>